<dbReference type="InterPro" id="IPR035892">
    <property type="entry name" value="C2_domain_sf"/>
</dbReference>
<evidence type="ECO:0000256" key="2">
    <source>
        <dbReference type="SAM" id="MobiDB-lite"/>
    </source>
</evidence>
<dbReference type="PANTHER" id="PTHR46150">
    <property type="entry name" value="RHO GTPASE-ACTIVATING PROTEIN 100F"/>
    <property type="match status" value="1"/>
</dbReference>
<evidence type="ECO:0000259" key="3">
    <source>
        <dbReference type="PROSITE" id="PS50238"/>
    </source>
</evidence>
<dbReference type="GO" id="GO:0007165">
    <property type="term" value="P:signal transduction"/>
    <property type="evidence" value="ECO:0007669"/>
    <property type="project" value="InterPro"/>
</dbReference>
<dbReference type="InterPro" id="IPR052118">
    <property type="entry name" value="Rho-GAP_regulator"/>
</dbReference>
<evidence type="ECO:0000313" key="5">
    <source>
        <dbReference type="WBParaSite" id="PSAMB.scaffold216size64840.g3674.t1"/>
    </source>
</evidence>
<accession>A0A914VKU6</accession>
<feature type="region of interest" description="Disordered" evidence="2">
    <location>
        <begin position="34"/>
        <end position="64"/>
    </location>
</feature>
<sequence>MGAVANVEGRRSSADPRALTVELWAADSRRFFREDEADSRRGGRETGNRRGDVPWRSDEQLPSYRGHNNAMRAYIGNQLAQGRTIDDIFSAQEYRNWAGAGGVYDPFRPIPVLPQQRHSRWSHTYGDGKAFTDEMYCVLEVNEVHRARTGVSTAQQRFRWQETFEIDVCNARDTDFFVYSWHPQYRHKLCHKGSLKLLEAFIVDRLNGDRTFALNLEPRGQLLVRIGFHNVATVFRRAPSVRINAYFGIDVNVLVDREQSGYEVPIVLRRLIDEIERRGVDSAGIYTLCGSTEKKRALRVELEHSPSVADLSADAVPDTNVLTSILKDFLRELPEPLIPSSIYQMLVDAAAVSLPNDRASNARLVLGVLDCMPRIAKCTLMVLMDHFKAVSASEPHNGLQIKRLAALFGPLLLCTSHPRQEMSADIAASAAAAGLPRSFGQDADNNKRIDFLNVQTATDTVAMLLELWPGRVSSSDSSGSENSTIILTNNGALSLVNVWSDEYASALRARRLAESAC</sequence>
<dbReference type="Gene3D" id="1.10.555.10">
    <property type="entry name" value="Rho GTPase activation protein"/>
    <property type="match status" value="1"/>
</dbReference>
<dbReference type="SMART" id="SM00324">
    <property type="entry name" value="RhoGAP"/>
    <property type="match status" value="1"/>
</dbReference>
<dbReference type="GO" id="GO:0046578">
    <property type="term" value="P:regulation of Ras protein signal transduction"/>
    <property type="evidence" value="ECO:0007669"/>
    <property type="project" value="TreeGrafter"/>
</dbReference>
<reference evidence="5" key="1">
    <citation type="submission" date="2022-11" db="UniProtKB">
        <authorList>
            <consortium name="WormBaseParasite"/>
        </authorList>
    </citation>
    <scope>IDENTIFICATION</scope>
</reference>
<evidence type="ECO:0000256" key="1">
    <source>
        <dbReference type="ARBA" id="ARBA00022468"/>
    </source>
</evidence>
<dbReference type="Gene3D" id="2.60.40.150">
    <property type="entry name" value="C2 domain"/>
    <property type="match status" value="1"/>
</dbReference>
<feature type="domain" description="Rho-GAP" evidence="3">
    <location>
        <begin position="249"/>
        <end position="461"/>
    </location>
</feature>
<dbReference type="PROSITE" id="PS50238">
    <property type="entry name" value="RHOGAP"/>
    <property type="match status" value="1"/>
</dbReference>
<dbReference type="InterPro" id="IPR008936">
    <property type="entry name" value="Rho_GTPase_activation_prot"/>
</dbReference>
<dbReference type="GO" id="GO:0030030">
    <property type="term" value="P:cell projection organization"/>
    <property type="evidence" value="ECO:0007669"/>
    <property type="project" value="TreeGrafter"/>
</dbReference>
<dbReference type="GO" id="GO:0097060">
    <property type="term" value="C:synaptic membrane"/>
    <property type="evidence" value="ECO:0007669"/>
    <property type="project" value="TreeGrafter"/>
</dbReference>
<keyword evidence="4" id="KW-1185">Reference proteome</keyword>
<evidence type="ECO:0000313" key="4">
    <source>
        <dbReference type="Proteomes" id="UP000887566"/>
    </source>
</evidence>
<keyword evidence="1" id="KW-0343">GTPase activation</keyword>
<dbReference type="GO" id="GO:0005096">
    <property type="term" value="F:GTPase activator activity"/>
    <property type="evidence" value="ECO:0007669"/>
    <property type="project" value="UniProtKB-KW"/>
</dbReference>
<organism evidence="4 5">
    <name type="scientific">Plectus sambesii</name>
    <dbReference type="NCBI Taxonomy" id="2011161"/>
    <lineage>
        <taxon>Eukaryota</taxon>
        <taxon>Metazoa</taxon>
        <taxon>Ecdysozoa</taxon>
        <taxon>Nematoda</taxon>
        <taxon>Chromadorea</taxon>
        <taxon>Plectida</taxon>
        <taxon>Plectina</taxon>
        <taxon>Plectoidea</taxon>
        <taxon>Plectidae</taxon>
        <taxon>Plectus</taxon>
    </lineage>
</organism>
<proteinExistence type="predicted"/>
<dbReference type="GO" id="GO:0016477">
    <property type="term" value="P:cell migration"/>
    <property type="evidence" value="ECO:0007669"/>
    <property type="project" value="TreeGrafter"/>
</dbReference>
<dbReference type="Pfam" id="PF25336">
    <property type="entry name" value="C2_SYDE"/>
    <property type="match status" value="1"/>
</dbReference>
<dbReference type="Proteomes" id="UP000887566">
    <property type="component" value="Unplaced"/>
</dbReference>
<dbReference type="PANTHER" id="PTHR46150:SF3">
    <property type="entry name" value="RHO GTPASE-ACTIVATING PROTEIN 100F"/>
    <property type="match status" value="1"/>
</dbReference>
<dbReference type="InterPro" id="IPR057459">
    <property type="entry name" value="SYDE1/2_C2"/>
</dbReference>
<dbReference type="WBParaSite" id="PSAMB.scaffold216size64840.g3674.t1">
    <property type="protein sequence ID" value="PSAMB.scaffold216size64840.g3674.t1"/>
    <property type="gene ID" value="PSAMB.scaffold216size64840.g3674"/>
</dbReference>
<name>A0A914VKU6_9BILA</name>
<dbReference type="SUPFAM" id="SSF49562">
    <property type="entry name" value="C2 domain (Calcium/lipid-binding domain, CaLB)"/>
    <property type="match status" value="1"/>
</dbReference>
<dbReference type="InterPro" id="IPR000198">
    <property type="entry name" value="RhoGAP_dom"/>
</dbReference>
<feature type="compositionally biased region" description="Basic and acidic residues" evidence="2">
    <location>
        <begin position="34"/>
        <end position="59"/>
    </location>
</feature>
<dbReference type="AlphaFoldDB" id="A0A914VKU6"/>
<dbReference type="Pfam" id="PF00620">
    <property type="entry name" value="RhoGAP"/>
    <property type="match status" value="1"/>
</dbReference>
<protein>
    <submittedName>
        <fullName evidence="5">Rho-GAP domain-containing protein</fullName>
    </submittedName>
</protein>
<dbReference type="SUPFAM" id="SSF48350">
    <property type="entry name" value="GTPase activation domain, GAP"/>
    <property type="match status" value="1"/>
</dbReference>